<evidence type="ECO:0000256" key="1">
    <source>
        <dbReference type="SAM" id="MobiDB-lite"/>
    </source>
</evidence>
<gene>
    <name evidence="2" type="ORF">KIK155_LOCUS22715</name>
</gene>
<dbReference type="EMBL" id="CAJNYV010004044">
    <property type="protein sequence ID" value="CAF3637060.1"/>
    <property type="molecule type" value="Genomic_DNA"/>
</dbReference>
<evidence type="ECO:0000313" key="3">
    <source>
        <dbReference type="Proteomes" id="UP000663865"/>
    </source>
</evidence>
<evidence type="ECO:0000313" key="2">
    <source>
        <dbReference type="EMBL" id="CAF3637060.1"/>
    </source>
</evidence>
<feature type="region of interest" description="Disordered" evidence="1">
    <location>
        <begin position="322"/>
        <end position="346"/>
    </location>
</feature>
<dbReference type="Proteomes" id="UP000663865">
    <property type="component" value="Unassembled WGS sequence"/>
</dbReference>
<comment type="caution">
    <text evidence="2">The sequence shown here is derived from an EMBL/GenBank/DDBJ whole genome shotgun (WGS) entry which is preliminary data.</text>
</comment>
<feature type="region of interest" description="Disordered" evidence="1">
    <location>
        <begin position="157"/>
        <end position="178"/>
    </location>
</feature>
<proteinExistence type="predicted"/>
<feature type="region of interest" description="Disordered" evidence="1">
    <location>
        <begin position="259"/>
        <end position="301"/>
    </location>
</feature>
<protein>
    <submittedName>
        <fullName evidence="2">Uncharacterized protein</fullName>
    </submittedName>
</protein>
<name>A0A818Q7T7_9BILA</name>
<dbReference type="AlphaFoldDB" id="A0A818Q7T7"/>
<feature type="compositionally biased region" description="Polar residues" evidence="1">
    <location>
        <begin position="278"/>
        <end position="301"/>
    </location>
</feature>
<sequence length="670" mass="76712">MDSDDEYTKSNQSIIAQRLSRKRKIHYLDDIYNDCLVDSFITIYRNSIWCIRLVYALFSRSLWQVFLFSKEEIHHGQGDTKTINSMDATSFNNSAKENYSEKIYRELPHHHLSMIQIEDQKEFNHRLLKSNSHHSRERISSKTNLLSNKTRVIVRSISNQNLNRSQSNSAAPSEQKNLTDDLGTMNLHIIVAPVNSFNCQNMTLETNLVKNHIDFRKQLADTLCCRSYEPLPSMNTGTCCNHYRPIFFPCTSNDHLKPIFPSSMPQKKLNNKREMSQKSKSFAQIPDGNQTQRSSYTVSPSIQSHLTISPVDEQLSTGTKLHKDTSEQNHSVLSFSDHESSSSEKSEAILDNYNLLTSNAQMLVDDSIQNAQEKYKKLIGTNTDQNPKYSLLDKDKEIIQNKPKSVTISDELNTIKSSNENKLCEELCNKLDLSDSNQITEIINILSINAPHILKEKNLKKKILLNDLNANKGVYDNYTILYNYKQLLLHPPFKPKRLIQLCPDGTIQVLSAVDDNSNENKIINQQQYHLNYSNSAVTPCIQQNHIFTDESSLYLEYEAAATALLDLNNNSQSQTKTRISFDHLIIDQNSIVSVQQKTPVPKYDSSLGYSSTHASEVQLNTDHSKIDFHDHDPVVMVDLDLQDETIEINNIDDDNSLPEIFFRRIIARQS</sequence>
<feature type="compositionally biased region" description="Basic and acidic residues" evidence="1">
    <location>
        <begin position="336"/>
        <end position="346"/>
    </location>
</feature>
<feature type="compositionally biased region" description="Low complexity" evidence="1">
    <location>
        <begin position="157"/>
        <end position="169"/>
    </location>
</feature>
<organism evidence="2 3">
    <name type="scientific">Rotaria socialis</name>
    <dbReference type="NCBI Taxonomy" id="392032"/>
    <lineage>
        <taxon>Eukaryota</taxon>
        <taxon>Metazoa</taxon>
        <taxon>Spiralia</taxon>
        <taxon>Gnathifera</taxon>
        <taxon>Rotifera</taxon>
        <taxon>Eurotatoria</taxon>
        <taxon>Bdelloidea</taxon>
        <taxon>Philodinida</taxon>
        <taxon>Philodinidae</taxon>
        <taxon>Rotaria</taxon>
    </lineage>
</organism>
<reference evidence="2" key="1">
    <citation type="submission" date="2021-02" db="EMBL/GenBank/DDBJ databases">
        <authorList>
            <person name="Nowell W R."/>
        </authorList>
    </citation>
    <scope>NUCLEOTIDE SEQUENCE</scope>
</reference>
<accession>A0A818Q7T7</accession>